<reference evidence="2" key="1">
    <citation type="submission" date="2018-05" db="EMBL/GenBank/DDBJ databases">
        <authorList>
            <person name="Lanie J.A."/>
            <person name="Ng W.-L."/>
            <person name="Kazmierczak K.M."/>
            <person name="Andrzejewski T.M."/>
            <person name="Davidsen T.M."/>
            <person name="Wayne K.J."/>
            <person name="Tettelin H."/>
            <person name="Glass J.I."/>
            <person name="Rusch D."/>
            <person name="Podicherti R."/>
            <person name="Tsui H.-C.T."/>
            <person name="Winkler M.E."/>
        </authorList>
    </citation>
    <scope>NUCLEOTIDE SEQUENCE</scope>
</reference>
<feature type="region of interest" description="Disordered" evidence="1">
    <location>
        <begin position="1"/>
        <end position="21"/>
    </location>
</feature>
<name>A0A382E649_9ZZZZ</name>
<feature type="compositionally biased region" description="Basic residues" evidence="1">
    <location>
        <begin position="10"/>
        <end position="19"/>
    </location>
</feature>
<evidence type="ECO:0000256" key="1">
    <source>
        <dbReference type="SAM" id="MobiDB-lite"/>
    </source>
</evidence>
<dbReference type="AlphaFoldDB" id="A0A382E649"/>
<protein>
    <submittedName>
        <fullName evidence="2">Uncharacterized protein</fullName>
    </submittedName>
</protein>
<gene>
    <name evidence="2" type="ORF">METZ01_LOCUS198743</name>
</gene>
<organism evidence="2">
    <name type="scientific">marine metagenome</name>
    <dbReference type="NCBI Taxonomy" id="408172"/>
    <lineage>
        <taxon>unclassified sequences</taxon>
        <taxon>metagenomes</taxon>
        <taxon>ecological metagenomes</taxon>
    </lineage>
</organism>
<dbReference type="EMBL" id="UINC01042784">
    <property type="protein sequence ID" value="SVB45889.1"/>
    <property type="molecule type" value="Genomic_DNA"/>
</dbReference>
<proteinExistence type="predicted"/>
<sequence>MPVSKDIKSVKKVGGKKKPSNLSIKSPNMKKEIKLVCDVCKTNGWVIQKATISRGRIAAYFDMEWVFDKTVRTCTCITCGNMKWFAKKDFIIVKK</sequence>
<accession>A0A382E649</accession>
<evidence type="ECO:0000313" key="2">
    <source>
        <dbReference type="EMBL" id="SVB45889.1"/>
    </source>
</evidence>